<feature type="binding site" evidence="15">
    <location>
        <begin position="33"/>
        <end position="40"/>
    </location>
    <ligand>
        <name>ATP</name>
        <dbReference type="ChEBI" id="CHEBI:30616"/>
    </ligand>
</feature>
<dbReference type="Gene3D" id="3.90.320.10">
    <property type="match status" value="1"/>
</dbReference>
<dbReference type="CDD" id="cd17932">
    <property type="entry name" value="DEXQc_UvrD"/>
    <property type="match status" value="1"/>
</dbReference>
<evidence type="ECO:0000256" key="12">
    <source>
        <dbReference type="ARBA" id="ARBA00034617"/>
    </source>
</evidence>
<dbReference type="Pfam" id="PF12705">
    <property type="entry name" value="PDDEXK_1"/>
    <property type="match status" value="1"/>
</dbReference>
<feature type="domain" description="UvrD-like helicase ATP-binding" evidence="16">
    <location>
        <begin position="12"/>
        <end position="332"/>
    </location>
</feature>
<keyword evidence="11" id="KW-0413">Isomerase</keyword>
<proteinExistence type="inferred from homology"/>
<reference evidence="18 19" key="1">
    <citation type="submission" date="2017-09" db="EMBL/GenBank/DDBJ databases">
        <title>Depth-based differentiation of microbial function through sediment-hosted aquifers and enrichment of novel symbionts in the deep terrestrial subsurface.</title>
        <authorList>
            <person name="Probst A.J."/>
            <person name="Ladd B."/>
            <person name="Jarett J.K."/>
            <person name="Geller-Mcgrath D.E."/>
            <person name="Sieber C.M."/>
            <person name="Emerson J.B."/>
            <person name="Anantharaman K."/>
            <person name="Thomas B.C."/>
            <person name="Malmstrom R."/>
            <person name="Stieglmeier M."/>
            <person name="Klingl A."/>
            <person name="Woyke T."/>
            <person name="Ryan C.M."/>
            <person name="Banfield J.F."/>
        </authorList>
    </citation>
    <scope>NUCLEOTIDE SEQUENCE [LARGE SCALE GENOMIC DNA]</scope>
    <source>
        <strain evidence="18">CG22_combo_CG10-13_8_21_14_all_36_13</strain>
    </source>
</reference>
<evidence type="ECO:0000256" key="3">
    <source>
        <dbReference type="ARBA" id="ARBA00022741"/>
    </source>
</evidence>
<dbReference type="GO" id="GO:0043138">
    <property type="term" value="F:3'-5' DNA helicase activity"/>
    <property type="evidence" value="ECO:0007669"/>
    <property type="project" value="UniProtKB-EC"/>
</dbReference>
<dbReference type="Gene3D" id="3.40.50.300">
    <property type="entry name" value="P-loop containing nucleotide triphosphate hydrolases"/>
    <property type="match status" value="2"/>
</dbReference>
<evidence type="ECO:0000256" key="14">
    <source>
        <dbReference type="ARBA" id="ARBA00048988"/>
    </source>
</evidence>
<dbReference type="EC" id="5.6.2.4" evidence="13"/>
<evidence type="ECO:0000256" key="6">
    <source>
        <dbReference type="ARBA" id="ARBA00022806"/>
    </source>
</evidence>
<dbReference type="SUPFAM" id="SSF52540">
    <property type="entry name" value="P-loop containing nucleoside triphosphate hydrolases"/>
    <property type="match status" value="1"/>
</dbReference>
<feature type="domain" description="UvrD-like helicase C-terminal" evidence="17">
    <location>
        <begin position="333"/>
        <end position="613"/>
    </location>
</feature>
<dbReference type="Gene3D" id="1.10.10.160">
    <property type="match status" value="1"/>
</dbReference>
<keyword evidence="8 15" id="KW-0067">ATP-binding</keyword>
<dbReference type="AlphaFoldDB" id="A0A2H0DZT9"/>
<dbReference type="Gene3D" id="1.10.486.10">
    <property type="entry name" value="PCRA, domain 4"/>
    <property type="match status" value="1"/>
</dbReference>
<accession>A0A2H0DZT9</accession>
<protein>
    <recommendedName>
        <fullName evidence="13">DNA 3'-5' helicase</fullName>
        <ecNumber evidence="13">5.6.2.4</ecNumber>
    </recommendedName>
</protein>
<keyword evidence="10" id="KW-0234">DNA repair</keyword>
<evidence type="ECO:0000256" key="1">
    <source>
        <dbReference type="ARBA" id="ARBA00009922"/>
    </source>
</evidence>
<keyword evidence="6 15" id="KW-0347">Helicase</keyword>
<comment type="similarity">
    <text evidence="1">Belongs to the helicase family. UvrD subfamily.</text>
</comment>
<dbReference type="InterPro" id="IPR000212">
    <property type="entry name" value="DNA_helicase_UvrD/REP"/>
</dbReference>
<dbReference type="InterPro" id="IPR011335">
    <property type="entry name" value="Restrct_endonuc-II-like"/>
</dbReference>
<dbReference type="SUPFAM" id="SSF52980">
    <property type="entry name" value="Restriction endonuclease-like"/>
    <property type="match status" value="1"/>
</dbReference>
<evidence type="ECO:0000313" key="19">
    <source>
        <dbReference type="Proteomes" id="UP000231143"/>
    </source>
</evidence>
<evidence type="ECO:0000313" key="18">
    <source>
        <dbReference type="EMBL" id="PIP87209.1"/>
    </source>
</evidence>
<dbReference type="InterPro" id="IPR027417">
    <property type="entry name" value="P-loop_NTPase"/>
</dbReference>
<dbReference type="InterPro" id="IPR014017">
    <property type="entry name" value="DNA_helicase_UvrD-like_C"/>
</dbReference>
<dbReference type="PROSITE" id="PS51217">
    <property type="entry name" value="UVRD_HELICASE_CTER"/>
    <property type="match status" value="1"/>
</dbReference>
<evidence type="ECO:0000259" key="16">
    <source>
        <dbReference type="PROSITE" id="PS51198"/>
    </source>
</evidence>
<dbReference type="EMBL" id="PCTT01000018">
    <property type="protein sequence ID" value="PIP87209.1"/>
    <property type="molecule type" value="Genomic_DNA"/>
</dbReference>
<evidence type="ECO:0000256" key="15">
    <source>
        <dbReference type="PROSITE-ProRule" id="PRU00560"/>
    </source>
</evidence>
<keyword evidence="7" id="KW-0269">Exonuclease</keyword>
<keyword evidence="5 15" id="KW-0378">Hydrolase</keyword>
<dbReference type="PANTHER" id="PTHR11070:SF2">
    <property type="entry name" value="ATP-DEPENDENT DNA HELICASE SRS2"/>
    <property type="match status" value="1"/>
</dbReference>
<keyword evidence="4" id="KW-0227">DNA damage</keyword>
<dbReference type="InterPro" id="IPR014016">
    <property type="entry name" value="UvrD-like_ATP-bd"/>
</dbReference>
<organism evidence="18 19">
    <name type="scientific">Candidatus Campbellbacteria bacterium CG22_combo_CG10-13_8_21_14_all_36_13</name>
    <dbReference type="NCBI Taxonomy" id="1974529"/>
    <lineage>
        <taxon>Bacteria</taxon>
        <taxon>Candidatus Campbelliibacteriota</taxon>
    </lineage>
</organism>
<evidence type="ECO:0000256" key="13">
    <source>
        <dbReference type="ARBA" id="ARBA00034808"/>
    </source>
</evidence>
<dbReference type="Pfam" id="PF00580">
    <property type="entry name" value="UvrD-helicase"/>
    <property type="match status" value="1"/>
</dbReference>
<comment type="catalytic activity">
    <reaction evidence="14">
        <text>ATP + H2O = ADP + phosphate + H(+)</text>
        <dbReference type="Rhea" id="RHEA:13065"/>
        <dbReference type="ChEBI" id="CHEBI:15377"/>
        <dbReference type="ChEBI" id="CHEBI:15378"/>
        <dbReference type="ChEBI" id="CHEBI:30616"/>
        <dbReference type="ChEBI" id="CHEBI:43474"/>
        <dbReference type="ChEBI" id="CHEBI:456216"/>
        <dbReference type="EC" id="5.6.2.4"/>
    </reaction>
</comment>
<keyword evidence="3 15" id="KW-0547">Nucleotide-binding</keyword>
<evidence type="ECO:0000256" key="10">
    <source>
        <dbReference type="ARBA" id="ARBA00023204"/>
    </source>
</evidence>
<dbReference type="GO" id="GO:0003677">
    <property type="term" value="F:DNA binding"/>
    <property type="evidence" value="ECO:0007669"/>
    <property type="project" value="UniProtKB-KW"/>
</dbReference>
<evidence type="ECO:0000256" key="4">
    <source>
        <dbReference type="ARBA" id="ARBA00022763"/>
    </source>
</evidence>
<comment type="catalytic activity">
    <reaction evidence="12">
        <text>Couples ATP hydrolysis with the unwinding of duplex DNA by translocating in the 3'-5' direction.</text>
        <dbReference type="EC" id="5.6.2.4"/>
    </reaction>
</comment>
<evidence type="ECO:0000256" key="7">
    <source>
        <dbReference type="ARBA" id="ARBA00022839"/>
    </source>
</evidence>
<sequence length="998" mass="115446">MPTSDIFEKSYKNLNTAQKQAVDTIDGPVMVIAGPGTGKTTILTLRIANILRTTDTEPEQILALTFTDSGVNSMRKKLSEIIGSSAYRVNIYTFHGFCNEVIRKYPDYFPRIIGSSSGTEIDQIKIMEEIIDSGDFNLLRPYGDSRYYIRSVLGAIRNLKMDNISPEMFKSLIDEEYEVLMTQDDLYHVKGAYKGKMKGEYLKQEKSIIKNRELILAYDMYEKSLREKKIYDFEDMILEVIHALEKDSEFLLILQEEFQYILADEHQDANNSQNRLLELLSSFHERPNIFIVGDEKQAIYRFQGASLENFLYFRDAYKDVTLINLTENYRSTQTILDSSHSLIENGDKQKQDRPRLVSKKSFEEQNVTLHVFSKPIFEYMYVAEAIEMLIKRGTESNEIAVLYRDNGDVVNLARYLSKTDIPFQIESNTGLLKDEDIRKLLHILRSINSPNDEGLFITMLAIDCFFLVSTDIYKIIDYKNKNKLSVFEIVRSEKHLKDALVEEPKSFIEVYRRFNEWVSASKNKLVLSVLEKVIRESGFLTRILAGGGAINRLATLETFFTEAEKSAEGKDEYYLSDFLDYINTLEQYNIKLSKKGDVVTDGVRLMTAHKSKGLEFKNVFVIGAWHGHWGGRRTASQFKSMHKAISLDSPGDDSDERRLFYVAITRAKETVSISYTTMSDDGRSRLPSQFIEEIDPKFIDEISVFETEKKYATKLDTKYNAEKEYGPNIDDKEYLNKLFLEQGVSVTALNNYLECPWQYFYRNLLRIPSPYEKPLVYGNAIHQVLKEYFDKFKVGKETTKEEATTRFIQLLGKYSLSKTDYDELVEKGGVALSGYIDTYKNTWHKNILNEFNIDGIYINVGDDIDVPIKGKLDKIEIYDGYVNVVDYKTGKPKSRNDIEGNTKYSGGNYKRQLVFYKLLLDLFEDGKYVMKSGEIDFIEPQDNGKYRKEQFDIYKEDVEELKEEVIRVSKEILDLSFWGKTCDNEKCEFCALHRTVGK</sequence>
<keyword evidence="9" id="KW-0238">DNA-binding</keyword>
<keyword evidence="2" id="KW-0540">Nuclease</keyword>
<dbReference type="InterPro" id="IPR011604">
    <property type="entry name" value="PDDEXK-like_dom_sf"/>
</dbReference>
<dbReference type="GO" id="GO:0005524">
    <property type="term" value="F:ATP binding"/>
    <property type="evidence" value="ECO:0007669"/>
    <property type="project" value="UniProtKB-UniRule"/>
</dbReference>
<evidence type="ECO:0000256" key="5">
    <source>
        <dbReference type="ARBA" id="ARBA00022801"/>
    </source>
</evidence>
<evidence type="ECO:0000256" key="8">
    <source>
        <dbReference type="ARBA" id="ARBA00022840"/>
    </source>
</evidence>
<evidence type="ECO:0000256" key="2">
    <source>
        <dbReference type="ARBA" id="ARBA00022722"/>
    </source>
</evidence>
<dbReference type="PANTHER" id="PTHR11070">
    <property type="entry name" value="UVRD / RECB / PCRA DNA HELICASE FAMILY MEMBER"/>
    <property type="match status" value="1"/>
</dbReference>
<evidence type="ECO:0000256" key="9">
    <source>
        <dbReference type="ARBA" id="ARBA00023125"/>
    </source>
</evidence>
<dbReference type="Proteomes" id="UP000231143">
    <property type="component" value="Unassembled WGS sequence"/>
</dbReference>
<gene>
    <name evidence="18" type="ORF">COW81_01490</name>
</gene>
<dbReference type="InterPro" id="IPR013986">
    <property type="entry name" value="DExx_box_DNA_helicase_dom_sf"/>
</dbReference>
<dbReference type="PROSITE" id="PS51198">
    <property type="entry name" value="UVRD_HELICASE_ATP_BIND"/>
    <property type="match status" value="1"/>
</dbReference>
<evidence type="ECO:0000256" key="11">
    <source>
        <dbReference type="ARBA" id="ARBA00023235"/>
    </source>
</evidence>
<name>A0A2H0DZT9_9BACT</name>
<dbReference type="Pfam" id="PF13361">
    <property type="entry name" value="UvrD_C"/>
    <property type="match status" value="1"/>
</dbReference>
<dbReference type="GO" id="GO:0000725">
    <property type="term" value="P:recombinational repair"/>
    <property type="evidence" value="ECO:0007669"/>
    <property type="project" value="TreeGrafter"/>
</dbReference>
<dbReference type="GO" id="GO:0004527">
    <property type="term" value="F:exonuclease activity"/>
    <property type="evidence" value="ECO:0007669"/>
    <property type="project" value="UniProtKB-KW"/>
</dbReference>
<dbReference type="InterPro" id="IPR038726">
    <property type="entry name" value="PDDEXK_AddAB-type"/>
</dbReference>
<evidence type="ECO:0000259" key="17">
    <source>
        <dbReference type="PROSITE" id="PS51217"/>
    </source>
</evidence>
<comment type="caution">
    <text evidence="18">The sequence shown here is derived from an EMBL/GenBank/DDBJ whole genome shotgun (WGS) entry which is preliminary data.</text>
</comment>